<reference evidence="1" key="2">
    <citation type="submission" date="2025-09" db="UniProtKB">
        <authorList>
            <consortium name="Ensembl"/>
        </authorList>
    </citation>
    <scope>IDENTIFICATION</scope>
</reference>
<protein>
    <submittedName>
        <fullName evidence="1">Uncharacterized protein</fullName>
    </submittedName>
</protein>
<evidence type="ECO:0000313" key="2">
    <source>
        <dbReference type="Proteomes" id="UP000472270"/>
    </source>
</evidence>
<sequence length="125" mass="14279">DRQDRRQIMEAHLAGAFVISAAQFSSVLRTTVFTIMIACTEHGKTSLMKNNSGQKMKVNNRDFQTLRWIVSKQHRTTARELHKANIHERAATAKTLITDTLIEYKVYHPLQPACSLTNTRAQQEL</sequence>
<dbReference type="AlphaFoldDB" id="A0A673KEU5"/>
<organism evidence="1 2">
    <name type="scientific">Sinocyclocheilus rhinocerous</name>
    <dbReference type="NCBI Taxonomy" id="307959"/>
    <lineage>
        <taxon>Eukaryota</taxon>
        <taxon>Metazoa</taxon>
        <taxon>Chordata</taxon>
        <taxon>Craniata</taxon>
        <taxon>Vertebrata</taxon>
        <taxon>Euteleostomi</taxon>
        <taxon>Actinopterygii</taxon>
        <taxon>Neopterygii</taxon>
        <taxon>Teleostei</taxon>
        <taxon>Ostariophysi</taxon>
        <taxon>Cypriniformes</taxon>
        <taxon>Cyprinidae</taxon>
        <taxon>Cyprininae</taxon>
        <taxon>Sinocyclocheilus</taxon>
    </lineage>
</organism>
<proteinExistence type="predicted"/>
<keyword evidence="2" id="KW-1185">Reference proteome</keyword>
<name>A0A673KEU5_9TELE</name>
<accession>A0A673KEU5</accession>
<reference evidence="1" key="1">
    <citation type="submission" date="2025-08" db="UniProtKB">
        <authorList>
            <consortium name="Ensembl"/>
        </authorList>
    </citation>
    <scope>IDENTIFICATION</scope>
</reference>
<evidence type="ECO:0000313" key="1">
    <source>
        <dbReference type="Ensembl" id="ENSSRHP00000062987.1"/>
    </source>
</evidence>
<dbReference type="Proteomes" id="UP000472270">
    <property type="component" value="Unassembled WGS sequence"/>
</dbReference>
<dbReference type="Ensembl" id="ENSSRHT00000064736.1">
    <property type="protein sequence ID" value="ENSSRHP00000062987.1"/>
    <property type="gene ID" value="ENSSRHG00000031392.1"/>
</dbReference>